<feature type="region of interest" description="Disordered" evidence="2">
    <location>
        <begin position="152"/>
        <end position="175"/>
    </location>
</feature>
<dbReference type="GO" id="GO:0043596">
    <property type="term" value="C:nuclear replication fork"/>
    <property type="evidence" value="ECO:0007669"/>
    <property type="project" value="TreeGrafter"/>
</dbReference>
<dbReference type="PANTHER" id="PTHR45766:SF6">
    <property type="entry name" value="SWI_SNF-RELATED MATRIX-ASSOCIATED ACTIN-DEPENDENT REGULATOR OF CHROMATIN SUBFAMILY A-LIKE PROTEIN 1"/>
    <property type="match status" value="1"/>
</dbReference>
<dbReference type="InterPro" id="IPR014001">
    <property type="entry name" value="Helicase_ATP-bd"/>
</dbReference>
<dbReference type="InterPro" id="IPR001650">
    <property type="entry name" value="Helicase_C-like"/>
</dbReference>
<protein>
    <recommendedName>
        <fullName evidence="7">Helicase</fullName>
    </recommendedName>
</protein>
<name>A0AAV5TER9_9BILA</name>
<dbReference type="CDD" id="cd18793">
    <property type="entry name" value="SF2_C_SNF"/>
    <property type="match status" value="1"/>
</dbReference>
<evidence type="ECO:0000259" key="4">
    <source>
        <dbReference type="PROSITE" id="PS51194"/>
    </source>
</evidence>
<dbReference type="SMART" id="SM00487">
    <property type="entry name" value="DEXDc"/>
    <property type="match status" value="1"/>
</dbReference>
<dbReference type="InterPro" id="IPR038718">
    <property type="entry name" value="SNF2-like_sf"/>
</dbReference>
<sequence length="757" mass="83478">RQSIQMIPSSKPPLTEEQKAKIAANRAKALERLAQNRTMGVAGVNEAAAALSHQPQQPPVVQQAATTVAAPAAAPVTVVQQPPQPTRAASEGEASRPVQPPVPMRTNSGPLTAEQEALRQRNREAALARAAARAAQPEATTAAAAAVPAPTSAHSSFGATTAPAAPTARPTVSPDRPMFLRNIDCEVAVCSPERFKVTPGNLIINDALRCIPTKIWDDRFKAYTFPFSDIHLVYRALSNITQASVRVIRLPDNVVRILQKEDKGGREKSAANPTGDLTSGIDPFLLNSLFPFQKKGVLFGIAKAGRVLIADEMGLGKSIQALAIARYYRANFPLAIVCPSSVKSAWKHQIERFCPAIKENLYMLEKERDPLPGIATSNTVLIMSYNYMSMKQDDLAKAGYGVWIFDESHYLKDFKAKRTKAAQHVSKKSARVIFLSGTPALSRPAELYSQIKIIDPSLFTTQRDFFIRYCDGQDTKYGMQAKGATNSEELSAILQKRLMIRRLKAEVLTDLPQKLREIIYITSDDISSRIKKSRLTSARAFDAGKADFQNDQNLIEYYTHTGTAKARPVCDHIIDNYFYEGADESRKILVFAHHQIVLDTIEHSLSQRGITSIRIDGKTPSATRGDLCQSFQEDPSVRVAVLSITAAGEGITLTAASVVIFAEIYWIPGKMQQAEDRAHRVGQQNSVIVQYMLANNTADDIIWPLVKSKIHILEQVNLNAERYTDAESREIDTDNGDWSIDDNDDDIQPSTFKKRKV</sequence>
<dbReference type="Pfam" id="PF00271">
    <property type="entry name" value="Helicase_C"/>
    <property type="match status" value="1"/>
</dbReference>
<reference evidence="5" key="1">
    <citation type="submission" date="2023-10" db="EMBL/GenBank/DDBJ databases">
        <title>Genome assembly of Pristionchus species.</title>
        <authorList>
            <person name="Yoshida K."/>
            <person name="Sommer R.J."/>
        </authorList>
    </citation>
    <scope>NUCLEOTIDE SEQUENCE</scope>
    <source>
        <strain evidence="5">RS0144</strain>
    </source>
</reference>
<evidence type="ECO:0000256" key="1">
    <source>
        <dbReference type="ARBA" id="ARBA00022801"/>
    </source>
</evidence>
<comment type="caution">
    <text evidence="5">The sequence shown here is derived from an EMBL/GenBank/DDBJ whole genome shotgun (WGS) entry which is preliminary data.</text>
</comment>
<feature type="non-terminal residue" evidence="5">
    <location>
        <position position="1"/>
    </location>
</feature>
<evidence type="ECO:0000313" key="5">
    <source>
        <dbReference type="EMBL" id="GMS91539.1"/>
    </source>
</evidence>
<dbReference type="Pfam" id="PF00176">
    <property type="entry name" value="SNF2-rel_dom"/>
    <property type="match status" value="1"/>
</dbReference>
<feature type="region of interest" description="Disordered" evidence="2">
    <location>
        <begin position="76"/>
        <end position="109"/>
    </location>
</feature>
<dbReference type="GO" id="GO:0031297">
    <property type="term" value="P:replication fork processing"/>
    <property type="evidence" value="ECO:0007669"/>
    <property type="project" value="TreeGrafter"/>
</dbReference>
<evidence type="ECO:0000313" key="6">
    <source>
        <dbReference type="Proteomes" id="UP001432027"/>
    </source>
</evidence>
<dbReference type="Gene3D" id="3.40.50.10810">
    <property type="entry name" value="Tandem AAA-ATPase domain"/>
    <property type="match status" value="1"/>
</dbReference>
<evidence type="ECO:0000256" key="2">
    <source>
        <dbReference type="SAM" id="MobiDB-lite"/>
    </source>
</evidence>
<feature type="domain" description="Helicase ATP-binding" evidence="3">
    <location>
        <begin position="298"/>
        <end position="457"/>
    </location>
</feature>
<dbReference type="EMBL" id="BTSX01000003">
    <property type="protein sequence ID" value="GMS91539.1"/>
    <property type="molecule type" value="Genomic_DNA"/>
</dbReference>
<organism evidence="5 6">
    <name type="scientific">Pristionchus entomophagus</name>
    <dbReference type="NCBI Taxonomy" id="358040"/>
    <lineage>
        <taxon>Eukaryota</taxon>
        <taxon>Metazoa</taxon>
        <taxon>Ecdysozoa</taxon>
        <taxon>Nematoda</taxon>
        <taxon>Chromadorea</taxon>
        <taxon>Rhabditida</taxon>
        <taxon>Rhabditina</taxon>
        <taxon>Diplogasteromorpha</taxon>
        <taxon>Diplogasteroidea</taxon>
        <taxon>Neodiplogasteridae</taxon>
        <taxon>Pristionchus</taxon>
    </lineage>
</organism>
<dbReference type="GO" id="GO:0006281">
    <property type="term" value="P:DNA repair"/>
    <property type="evidence" value="ECO:0007669"/>
    <property type="project" value="TreeGrafter"/>
</dbReference>
<dbReference type="SUPFAM" id="SSF52540">
    <property type="entry name" value="P-loop containing nucleoside triphosphate hydrolases"/>
    <property type="match status" value="2"/>
</dbReference>
<keyword evidence="1" id="KW-0378">Hydrolase</keyword>
<dbReference type="InterPro" id="IPR000330">
    <property type="entry name" value="SNF2_N"/>
</dbReference>
<dbReference type="AlphaFoldDB" id="A0AAV5TER9"/>
<dbReference type="SMART" id="SM00490">
    <property type="entry name" value="HELICc"/>
    <property type="match status" value="1"/>
</dbReference>
<gene>
    <name evidence="5" type="ORF">PENTCL1PPCAC_13714</name>
</gene>
<dbReference type="InterPro" id="IPR027417">
    <property type="entry name" value="P-loop_NTPase"/>
</dbReference>
<evidence type="ECO:0000259" key="3">
    <source>
        <dbReference type="PROSITE" id="PS51192"/>
    </source>
</evidence>
<feature type="compositionally biased region" description="Acidic residues" evidence="2">
    <location>
        <begin position="733"/>
        <end position="747"/>
    </location>
</feature>
<dbReference type="Gene3D" id="3.40.50.300">
    <property type="entry name" value="P-loop containing nucleotide triphosphate hydrolases"/>
    <property type="match status" value="1"/>
</dbReference>
<feature type="domain" description="Helicase C-terminal" evidence="4">
    <location>
        <begin position="573"/>
        <end position="724"/>
    </location>
</feature>
<dbReference type="PROSITE" id="PS51194">
    <property type="entry name" value="HELICASE_CTER"/>
    <property type="match status" value="1"/>
</dbReference>
<dbReference type="InterPro" id="IPR049730">
    <property type="entry name" value="SNF2/RAD54-like_C"/>
</dbReference>
<dbReference type="GO" id="GO:0016787">
    <property type="term" value="F:hydrolase activity"/>
    <property type="evidence" value="ECO:0007669"/>
    <property type="project" value="UniProtKB-KW"/>
</dbReference>
<dbReference type="PANTHER" id="PTHR45766">
    <property type="entry name" value="DNA ANNEALING HELICASE AND ENDONUCLEASE ZRANB3 FAMILY MEMBER"/>
    <property type="match status" value="1"/>
</dbReference>
<feature type="region of interest" description="Disordered" evidence="2">
    <location>
        <begin position="727"/>
        <end position="757"/>
    </location>
</feature>
<dbReference type="GO" id="GO:0005524">
    <property type="term" value="F:ATP binding"/>
    <property type="evidence" value="ECO:0007669"/>
    <property type="project" value="InterPro"/>
</dbReference>
<dbReference type="PROSITE" id="PS51192">
    <property type="entry name" value="HELICASE_ATP_BIND_1"/>
    <property type="match status" value="1"/>
</dbReference>
<dbReference type="CDD" id="cd18010">
    <property type="entry name" value="DEXHc_HARP_SMARCAL1"/>
    <property type="match status" value="1"/>
</dbReference>
<proteinExistence type="predicted"/>
<feature type="compositionally biased region" description="Low complexity" evidence="2">
    <location>
        <begin position="152"/>
        <end position="171"/>
    </location>
</feature>
<keyword evidence="6" id="KW-1185">Reference proteome</keyword>
<accession>A0AAV5TER9</accession>
<evidence type="ECO:0008006" key="7">
    <source>
        <dbReference type="Google" id="ProtNLM"/>
    </source>
</evidence>
<dbReference type="Proteomes" id="UP001432027">
    <property type="component" value="Unassembled WGS sequence"/>
</dbReference>